<reference evidence="2 3" key="1">
    <citation type="submission" date="2020-04" db="EMBL/GenBank/DDBJ databases">
        <authorList>
            <person name="De Canck E."/>
        </authorList>
    </citation>
    <scope>NUCLEOTIDE SEQUENCE [LARGE SCALE GENOMIC DNA]</scope>
    <source>
        <strain evidence="2 3">LMG 3458</strain>
    </source>
</reference>
<proteinExistence type="predicted"/>
<dbReference type="Pfam" id="PF04612">
    <property type="entry name" value="T2SSM"/>
    <property type="match status" value="1"/>
</dbReference>
<sequence>MTLAPPPGSLGLATVWRGRWRARWRGQVDRGVAAWSRLAASERRLLALCAVVVAGAGSWLAVIEPALGRIERSREELRRLERTGRELQDVLRQAGPALAVVADTVANTAANAPFTAPPTAVSADALDRWLDAAGLAGRYQVAWEDGAWRVTFKRAPAGAVAAWLLAGPAPLPLALAQVALQRQDQAEAADPGVAPGEGLAGSVLLRPLLQAHPRTVSPSALRAAP</sequence>
<dbReference type="AlphaFoldDB" id="A0A6S7A6Q3"/>
<feature type="coiled-coil region" evidence="1">
    <location>
        <begin position="63"/>
        <end position="90"/>
    </location>
</feature>
<protein>
    <recommendedName>
        <fullName evidence="4">Type II secretion system protein M</fullName>
    </recommendedName>
</protein>
<dbReference type="Proteomes" id="UP000494111">
    <property type="component" value="Unassembled WGS sequence"/>
</dbReference>
<evidence type="ECO:0000256" key="1">
    <source>
        <dbReference type="SAM" id="Coils"/>
    </source>
</evidence>
<gene>
    <name evidence="2" type="ORF">LMG3458_02904</name>
</gene>
<name>A0A6S7A6Q3_9BURK</name>
<organism evidence="2 3">
    <name type="scientific">Achromobacter deleyi</name>
    <dbReference type="NCBI Taxonomy" id="1353891"/>
    <lineage>
        <taxon>Bacteria</taxon>
        <taxon>Pseudomonadati</taxon>
        <taxon>Pseudomonadota</taxon>
        <taxon>Betaproteobacteria</taxon>
        <taxon>Burkholderiales</taxon>
        <taxon>Alcaligenaceae</taxon>
        <taxon>Achromobacter</taxon>
    </lineage>
</organism>
<dbReference type="InterPro" id="IPR007690">
    <property type="entry name" value="T2SS_GspM"/>
</dbReference>
<dbReference type="GO" id="GO:0015628">
    <property type="term" value="P:protein secretion by the type II secretion system"/>
    <property type="evidence" value="ECO:0007669"/>
    <property type="project" value="InterPro"/>
</dbReference>
<dbReference type="EMBL" id="CADIJO010000009">
    <property type="protein sequence ID" value="CAB3705594.1"/>
    <property type="molecule type" value="Genomic_DNA"/>
</dbReference>
<keyword evidence="1" id="KW-0175">Coiled coil</keyword>
<accession>A0A6S7A6Q3</accession>
<evidence type="ECO:0000313" key="2">
    <source>
        <dbReference type="EMBL" id="CAB3705594.1"/>
    </source>
</evidence>
<evidence type="ECO:0000313" key="3">
    <source>
        <dbReference type="Proteomes" id="UP000494111"/>
    </source>
</evidence>
<evidence type="ECO:0008006" key="4">
    <source>
        <dbReference type="Google" id="ProtNLM"/>
    </source>
</evidence>
<dbReference type="GO" id="GO:0015627">
    <property type="term" value="C:type II protein secretion system complex"/>
    <property type="evidence" value="ECO:0007669"/>
    <property type="project" value="InterPro"/>
</dbReference>